<proteinExistence type="predicted"/>
<evidence type="ECO:0000313" key="1">
    <source>
        <dbReference type="EMBL" id="KGE04901.1"/>
    </source>
</evidence>
<dbReference type="HOGENOM" id="CLU_1068457_0_0_6"/>
<accession>A0A095XYQ7</accession>
<dbReference type="AlphaFoldDB" id="A0A095XYQ7"/>
<evidence type="ECO:0000313" key="2">
    <source>
        <dbReference type="Proteomes" id="UP000029640"/>
    </source>
</evidence>
<dbReference type="Proteomes" id="UP000029640">
    <property type="component" value="Unassembled WGS sequence"/>
</dbReference>
<dbReference type="InterPro" id="IPR027417">
    <property type="entry name" value="P-loop_NTPase"/>
</dbReference>
<gene>
    <name evidence="1" type="ORF">HRUBRA_00374</name>
</gene>
<comment type="caution">
    <text evidence="1">The sequence shown here is derived from an EMBL/GenBank/DDBJ whole genome shotgun (WGS) entry which is preliminary data.</text>
</comment>
<dbReference type="EMBL" id="AUVB01000013">
    <property type="protein sequence ID" value="KGE04901.1"/>
    <property type="molecule type" value="Genomic_DNA"/>
</dbReference>
<dbReference type="Gene3D" id="3.40.50.300">
    <property type="entry name" value="P-loop containing nucleotide triphosphate hydrolases"/>
    <property type="match status" value="1"/>
</dbReference>
<sequence>MKTVIVHYHIFKNSGSTFDKVLGMNFPGRHLAFDGPFDFSKISQDELLKILHNRDEIAFSSHQVNLPVPTSLDVQILPVVFIRHPLLRLRSIYRFRKRGANDAGMPASFREWVQRSAAEPRGMLALSNAQTRNLAAVYGRLAIHRRGADGGFCLDLSQALRNLDAVELLARTEFFDHDVQRFSGVLRAHGIAFSYDGITPENVTATDLSAPLDERLEATRGELGDELYEKLLAWNAQDLQLVAYANARLDG</sequence>
<dbReference type="OrthoDB" id="5734415at2"/>
<evidence type="ECO:0008006" key="3">
    <source>
        <dbReference type="Google" id="ProtNLM"/>
    </source>
</evidence>
<protein>
    <recommendedName>
        <fullName evidence="3">Sulfotransferase family protein</fullName>
    </recommendedName>
</protein>
<dbReference type="RefSeq" id="WP_035513759.1">
    <property type="nucleotide sequence ID" value="NZ_KN234746.1"/>
</dbReference>
<keyword evidence="2" id="KW-1185">Reference proteome</keyword>
<reference evidence="1 2" key="1">
    <citation type="journal article" date="2014" name="Genome Announc.">
        <title>Genome Sequence of Gammaproteobacterial Pseudohaliea rubra Type Strain DSM 19751, Isolated from Coastal Seawater of the Mediterranean Sea.</title>
        <authorList>
            <person name="Spring S."/>
            <person name="Fiebig A."/>
            <person name="Riedel T."/>
            <person name="Goker M."/>
            <person name="Klenk H.P."/>
        </authorList>
    </citation>
    <scope>NUCLEOTIDE SEQUENCE [LARGE SCALE GENOMIC DNA]</scope>
    <source>
        <strain evidence="1 2">DSM 19751</strain>
    </source>
</reference>
<organism evidence="1 2">
    <name type="scientific">Pseudohaliea rubra DSM 19751</name>
    <dbReference type="NCBI Taxonomy" id="1265313"/>
    <lineage>
        <taxon>Bacteria</taxon>
        <taxon>Pseudomonadati</taxon>
        <taxon>Pseudomonadota</taxon>
        <taxon>Gammaproteobacteria</taxon>
        <taxon>Cellvibrionales</taxon>
        <taxon>Halieaceae</taxon>
        <taxon>Pseudohaliea</taxon>
    </lineage>
</organism>
<name>A0A095XYQ7_9GAMM</name>